<dbReference type="Gene3D" id="3.40.50.980">
    <property type="match status" value="1"/>
</dbReference>
<comment type="caution">
    <text evidence="5">The sequence shown here is derived from an EMBL/GenBank/DDBJ whole genome shotgun (WGS) entry which is preliminary data.</text>
</comment>
<protein>
    <submittedName>
        <fullName evidence="5">AMP dependent coa ligase</fullName>
    </submittedName>
</protein>
<reference evidence="5 6" key="1">
    <citation type="journal article" date="2015" name="Genome Biol. Evol.">
        <title>The genome of winter moth (Operophtera brumata) provides a genomic perspective on sexual dimorphism and phenology.</title>
        <authorList>
            <person name="Derks M.F."/>
            <person name="Smit S."/>
            <person name="Salis L."/>
            <person name="Schijlen E."/>
            <person name="Bossers A."/>
            <person name="Mateman C."/>
            <person name="Pijl A.S."/>
            <person name="de Ridder D."/>
            <person name="Groenen M.A."/>
            <person name="Visser M.E."/>
            <person name="Megens H.J."/>
        </authorList>
    </citation>
    <scope>NUCLEOTIDE SEQUENCE [LARGE SCALE GENOMIC DNA]</scope>
    <source>
        <strain evidence="5">WM2013NL</strain>
        <tissue evidence="5">Head and thorax</tissue>
    </source>
</reference>
<feature type="domain" description="AMP-dependent synthetase/ligase" evidence="4">
    <location>
        <begin position="61"/>
        <end position="221"/>
    </location>
</feature>
<dbReference type="InterPro" id="IPR020845">
    <property type="entry name" value="AMP-binding_CS"/>
</dbReference>
<dbReference type="STRING" id="104452.A0A0L7KV63"/>
<dbReference type="Proteomes" id="UP000037510">
    <property type="component" value="Unassembled WGS sequence"/>
</dbReference>
<comment type="subcellular location">
    <subcellularLocation>
        <location evidence="1">Peroxisome</location>
    </subcellularLocation>
</comment>
<dbReference type="AlphaFoldDB" id="A0A0L7KV63"/>
<keyword evidence="6" id="KW-1185">Reference proteome</keyword>
<dbReference type="GO" id="GO:0005777">
    <property type="term" value="C:peroxisome"/>
    <property type="evidence" value="ECO:0007669"/>
    <property type="project" value="UniProtKB-SubCell"/>
</dbReference>
<dbReference type="PROSITE" id="PS00455">
    <property type="entry name" value="AMP_BINDING"/>
    <property type="match status" value="2"/>
</dbReference>
<feature type="domain" description="AMP-dependent synthetase/ligase" evidence="4">
    <location>
        <begin position="318"/>
        <end position="357"/>
    </location>
</feature>
<proteinExistence type="predicted"/>
<evidence type="ECO:0000313" key="6">
    <source>
        <dbReference type="Proteomes" id="UP000037510"/>
    </source>
</evidence>
<dbReference type="Gene3D" id="3.40.50.12780">
    <property type="entry name" value="N-terminal domain of ligase-like"/>
    <property type="match status" value="1"/>
</dbReference>
<evidence type="ECO:0000256" key="1">
    <source>
        <dbReference type="ARBA" id="ARBA00004275"/>
    </source>
</evidence>
<gene>
    <name evidence="5" type="ORF">OBRU01_20418</name>
</gene>
<dbReference type="PANTHER" id="PTHR24096">
    <property type="entry name" value="LONG-CHAIN-FATTY-ACID--COA LIGASE"/>
    <property type="match status" value="1"/>
</dbReference>
<dbReference type="GO" id="GO:0004467">
    <property type="term" value="F:long-chain fatty acid-CoA ligase activity"/>
    <property type="evidence" value="ECO:0007669"/>
    <property type="project" value="TreeGrafter"/>
</dbReference>
<evidence type="ECO:0000256" key="3">
    <source>
        <dbReference type="SAM" id="MobiDB-lite"/>
    </source>
</evidence>
<feature type="compositionally biased region" description="Polar residues" evidence="3">
    <location>
        <begin position="363"/>
        <end position="372"/>
    </location>
</feature>
<evidence type="ECO:0000313" key="5">
    <source>
        <dbReference type="EMBL" id="KOB67020.1"/>
    </source>
</evidence>
<dbReference type="GO" id="GO:0046949">
    <property type="term" value="P:fatty-acyl-CoA biosynthetic process"/>
    <property type="evidence" value="ECO:0007669"/>
    <property type="project" value="TreeGrafter"/>
</dbReference>
<keyword evidence="5" id="KW-0436">Ligase</keyword>
<evidence type="ECO:0000259" key="4">
    <source>
        <dbReference type="Pfam" id="PF00501"/>
    </source>
</evidence>
<dbReference type="PANTHER" id="PTHR24096:SF422">
    <property type="entry name" value="BCDNA.GH02901"/>
    <property type="match status" value="1"/>
</dbReference>
<dbReference type="SUPFAM" id="SSF56801">
    <property type="entry name" value="Acetyl-CoA synthetase-like"/>
    <property type="match status" value="2"/>
</dbReference>
<organism evidence="5 6">
    <name type="scientific">Operophtera brumata</name>
    <name type="common">Winter moth</name>
    <name type="synonym">Phalaena brumata</name>
    <dbReference type="NCBI Taxonomy" id="104452"/>
    <lineage>
        <taxon>Eukaryota</taxon>
        <taxon>Metazoa</taxon>
        <taxon>Ecdysozoa</taxon>
        <taxon>Arthropoda</taxon>
        <taxon>Hexapoda</taxon>
        <taxon>Insecta</taxon>
        <taxon>Pterygota</taxon>
        <taxon>Neoptera</taxon>
        <taxon>Endopterygota</taxon>
        <taxon>Lepidoptera</taxon>
        <taxon>Glossata</taxon>
        <taxon>Ditrysia</taxon>
        <taxon>Geometroidea</taxon>
        <taxon>Geometridae</taxon>
        <taxon>Larentiinae</taxon>
        <taxon>Operophtera</taxon>
    </lineage>
</organism>
<name>A0A0L7KV63_OPEBR</name>
<dbReference type="EMBL" id="JTDY01005419">
    <property type="protein sequence ID" value="KOB67020.1"/>
    <property type="molecule type" value="Genomic_DNA"/>
</dbReference>
<feature type="non-terminal residue" evidence="5">
    <location>
        <position position="372"/>
    </location>
</feature>
<feature type="region of interest" description="Disordered" evidence="3">
    <location>
        <begin position="353"/>
        <end position="372"/>
    </location>
</feature>
<sequence>MVPKNIFIVKKTLETLNKGPKYASVAIRHQSVWSQDNVIKSPYKSVDIPNCTLYDYVCAITGRGYTYEKAFKLSNTFAANLRIKLKIRDGDVVAVMLPNIPDYPLVNMGILEAGGVITSINPIYTALVTLPESVKTIKNALNIAKLDIPIIVVKTNGNPLPVGTVCFNEISEDLTVDTSVLKKVRRNGSDICFLPYSSGTTGLPKGVELSHKNIISNGEQVNEDKMSLGCKIVTLPKLQPDLYFNTIEKYKTNVLFVAPPLVVTLPESVKTIKNALNIAKLDIPIIVVKTNGNPLPVGTVCFNEISEDLTVDTSVLKKVRRNGSDICFLPYSSGTTGLPKGVELSHKNIISNGEQVNEDKPCSHSSTSTQPP</sequence>
<dbReference type="Pfam" id="PF00501">
    <property type="entry name" value="AMP-binding"/>
    <property type="match status" value="2"/>
</dbReference>
<evidence type="ECO:0000256" key="2">
    <source>
        <dbReference type="ARBA" id="ARBA00023140"/>
    </source>
</evidence>
<accession>A0A0L7KV63</accession>
<dbReference type="Gene3D" id="2.40.50.40">
    <property type="match status" value="1"/>
</dbReference>
<feature type="non-terminal residue" evidence="5">
    <location>
        <position position="1"/>
    </location>
</feature>
<dbReference type="InterPro" id="IPR000873">
    <property type="entry name" value="AMP-dep_synth/lig_dom"/>
</dbReference>
<dbReference type="InterPro" id="IPR042099">
    <property type="entry name" value="ANL_N_sf"/>
</dbReference>
<keyword evidence="2" id="KW-0576">Peroxisome</keyword>